<dbReference type="Proteomes" id="UP001451303">
    <property type="component" value="Unassembled WGS sequence"/>
</dbReference>
<sequence length="171" mass="18739">MDCKNERASEYVSVLVGRVCLLGRSRSDRRPVEVDEKGGVAKGKGPSGYQKEISSRVDCKSPSLHSRLRIEDRLVVDGAVTGHGRELYPLNIFFHQAPRRQGKSSAVQGPSHQQKYPIPSASPRTVSNVLMSEVPGTPHLHGKPIVSKLPTRPFQFSLEASSLRSTISNPT</sequence>
<protein>
    <submittedName>
        <fullName evidence="2">Uncharacterized protein</fullName>
    </submittedName>
</protein>
<comment type="caution">
    <text evidence="2">The sequence shown here is derived from an EMBL/GenBank/DDBJ whole genome shotgun (WGS) entry which is preliminary data.</text>
</comment>
<keyword evidence="3" id="KW-1185">Reference proteome</keyword>
<dbReference type="EMBL" id="JAVLET010000010">
    <property type="protein sequence ID" value="KAL0467220.1"/>
    <property type="molecule type" value="Genomic_DNA"/>
</dbReference>
<evidence type="ECO:0000256" key="1">
    <source>
        <dbReference type="SAM" id="MobiDB-lite"/>
    </source>
</evidence>
<accession>A0ABR3D3D6</accession>
<feature type="region of interest" description="Disordered" evidence="1">
    <location>
        <begin position="31"/>
        <end position="52"/>
    </location>
</feature>
<gene>
    <name evidence="2" type="ORF">QR685DRAFT_599954</name>
</gene>
<name>A0ABR3D3D6_NEUIN</name>
<proteinExistence type="predicted"/>
<reference evidence="2 3" key="1">
    <citation type="submission" date="2023-09" db="EMBL/GenBank/DDBJ databases">
        <title>Multi-omics analysis of a traditional fermented food reveals byproduct-associated fungal strains for waste-to-food upcycling.</title>
        <authorList>
            <consortium name="Lawrence Berkeley National Laboratory"/>
            <person name="Rekdal V.M."/>
            <person name="Villalobos-Escobedo J.M."/>
            <person name="Rodriguez-Valeron N."/>
            <person name="Garcia M.O."/>
            <person name="Vasquez D.P."/>
            <person name="Damayanti I."/>
            <person name="Sorensen P.M."/>
            <person name="Baidoo E.E."/>
            <person name="De Carvalho A.C."/>
            <person name="Riley R."/>
            <person name="Lipzen A."/>
            <person name="He G."/>
            <person name="Yan M."/>
            <person name="Haridas S."/>
            <person name="Daum C."/>
            <person name="Yoshinaga Y."/>
            <person name="Ng V."/>
            <person name="Grigoriev I.V."/>
            <person name="Munk R."/>
            <person name="Nuraida L."/>
            <person name="Wijaya C.H."/>
            <person name="Morales P.-C."/>
            <person name="Keasling J.D."/>
        </authorList>
    </citation>
    <scope>NUCLEOTIDE SEQUENCE [LARGE SCALE GENOMIC DNA]</scope>
    <source>
        <strain evidence="2 3">FGSC 2613</strain>
    </source>
</reference>
<feature type="compositionally biased region" description="Polar residues" evidence="1">
    <location>
        <begin position="103"/>
        <end position="114"/>
    </location>
</feature>
<feature type="region of interest" description="Disordered" evidence="1">
    <location>
        <begin position="99"/>
        <end position="123"/>
    </location>
</feature>
<organism evidence="2 3">
    <name type="scientific">Neurospora intermedia</name>
    <dbReference type="NCBI Taxonomy" id="5142"/>
    <lineage>
        <taxon>Eukaryota</taxon>
        <taxon>Fungi</taxon>
        <taxon>Dikarya</taxon>
        <taxon>Ascomycota</taxon>
        <taxon>Pezizomycotina</taxon>
        <taxon>Sordariomycetes</taxon>
        <taxon>Sordariomycetidae</taxon>
        <taxon>Sordariales</taxon>
        <taxon>Sordariaceae</taxon>
        <taxon>Neurospora</taxon>
    </lineage>
</organism>
<evidence type="ECO:0000313" key="3">
    <source>
        <dbReference type="Proteomes" id="UP001451303"/>
    </source>
</evidence>
<evidence type="ECO:0000313" key="2">
    <source>
        <dbReference type="EMBL" id="KAL0467220.1"/>
    </source>
</evidence>